<dbReference type="OrthoDB" id="6367327at2"/>
<dbReference type="EMBL" id="LROM01000102">
    <property type="protein sequence ID" value="OEZ97079.1"/>
    <property type="molecule type" value="Genomic_DNA"/>
</dbReference>
<sequence length="160" mass="18334">MKFEHLIEINDPLNPLLDALTIEQLWSGLVLRAEAPKLFVPQLDEAIIDERTDDSFRRRLRYGQLVIEDRVRLEPMQRVVYDVPAQNEITASTLTMSIEQPTADTLYVRFQYDDGHDAETDAANAMYDEFKRSAYKEADIDTVGMIRELATQGRLGATLN</sequence>
<dbReference type="Pfam" id="PF08982">
    <property type="entry name" value="AtaL"/>
    <property type="match status" value="1"/>
</dbReference>
<dbReference type="PATRIC" id="fig|762836.4.peg.3774"/>
<dbReference type="Proteomes" id="UP000175989">
    <property type="component" value="Unassembled WGS sequence"/>
</dbReference>
<dbReference type="InterPro" id="IPR015075">
    <property type="entry name" value="AtaL"/>
</dbReference>
<evidence type="ECO:0008006" key="3">
    <source>
        <dbReference type="Google" id="ProtNLM"/>
    </source>
</evidence>
<dbReference type="RefSeq" id="WP_070249835.1">
    <property type="nucleotide sequence ID" value="NZ_LROM01000102.1"/>
</dbReference>
<reference evidence="2" key="1">
    <citation type="journal article" date="2016" name="Front. Microbiol.">
        <title>Molecular Keys to the Janthinobacterium and Duganella spp. Interaction with the Plant Pathogen Fusarium graminearum.</title>
        <authorList>
            <person name="Haack F.S."/>
            <person name="Poehlein A."/>
            <person name="Kroger C."/>
            <person name="Voigt C.A."/>
            <person name="Piepenbring M."/>
            <person name="Bode H.B."/>
            <person name="Daniel R."/>
            <person name="Schafer W."/>
            <person name="Streit W.R."/>
        </authorList>
    </citation>
    <scope>NUCLEOTIDE SEQUENCE [LARGE SCALE GENOMIC DNA]</scope>
    <source>
        <strain evidence="2">T54</strain>
    </source>
</reference>
<dbReference type="Gene3D" id="3.30.530.20">
    <property type="match status" value="1"/>
</dbReference>
<dbReference type="AlphaFoldDB" id="A0A1E7WFC5"/>
<comment type="caution">
    <text evidence="1">The sequence shown here is derived from an EMBL/GenBank/DDBJ whole genome shotgun (WGS) entry which is preliminary data.</text>
</comment>
<dbReference type="CDD" id="cd08863">
    <property type="entry name" value="SRPBCC_DUF1857"/>
    <property type="match status" value="1"/>
</dbReference>
<dbReference type="InterPro" id="IPR023393">
    <property type="entry name" value="START-like_dom_sf"/>
</dbReference>
<evidence type="ECO:0000313" key="2">
    <source>
        <dbReference type="Proteomes" id="UP000175989"/>
    </source>
</evidence>
<proteinExistence type="predicted"/>
<organism evidence="1 2">
    <name type="scientific">Duganella phyllosphaerae</name>
    <dbReference type="NCBI Taxonomy" id="762836"/>
    <lineage>
        <taxon>Bacteria</taxon>
        <taxon>Pseudomonadati</taxon>
        <taxon>Pseudomonadota</taxon>
        <taxon>Betaproteobacteria</taxon>
        <taxon>Burkholderiales</taxon>
        <taxon>Oxalobacteraceae</taxon>
        <taxon>Telluria group</taxon>
        <taxon>Duganella</taxon>
    </lineage>
</organism>
<gene>
    <name evidence="1" type="ORF">DUPY_36600</name>
</gene>
<protein>
    <recommendedName>
        <fullName evidence="3">DUF1857 domain-containing protein</fullName>
    </recommendedName>
</protein>
<keyword evidence="2" id="KW-1185">Reference proteome</keyword>
<evidence type="ECO:0000313" key="1">
    <source>
        <dbReference type="EMBL" id="OEZ97079.1"/>
    </source>
</evidence>
<name>A0A1E7WFC5_9BURK</name>
<accession>A0A1E7WFC5</accession>
<dbReference type="SUPFAM" id="SSF55961">
    <property type="entry name" value="Bet v1-like"/>
    <property type="match status" value="1"/>
</dbReference>